<dbReference type="InterPro" id="IPR001242">
    <property type="entry name" value="Condensation_dom"/>
</dbReference>
<organism evidence="5">
    <name type="scientific">Streptococcus anginosus</name>
    <dbReference type="NCBI Taxonomy" id="1328"/>
    <lineage>
        <taxon>Bacteria</taxon>
        <taxon>Bacillati</taxon>
        <taxon>Bacillota</taxon>
        <taxon>Bacilli</taxon>
        <taxon>Lactobacillales</taxon>
        <taxon>Streptococcaceae</taxon>
        <taxon>Streptococcus</taxon>
        <taxon>Streptococcus anginosus group</taxon>
    </lineage>
</organism>
<accession>A0AAP6EM01</accession>
<dbReference type="GO" id="GO:0016874">
    <property type="term" value="F:ligase activity"/>
    <property type="evidence" value="ECO:0007669"/>
    <property type="project" value="UniProtKB-KW"/>
</dbReference>
<dbReference type="PROSITE" id="PS00455">
    <property type="entry name" value="AMP_BINDING"/>
    <property type="match status" value="1"/>
</dbReference>
<dbReference type="GO" id="GO:0008610">
    <property type="term" value="P:lipid biosynthetic process"/>
    <property type="evidence" value="ECO:0007669"/>
    <property type="project" value="UniProtKB-ARBA"/>
</dbReference>
<dbReference type="SUPFAM" id="SSF52777">
    <property type="entry name" value="CoA-dependent acyltransferases"/>
    <property type="match status" value="4"/>
</dbReference>
<keyword evidence="2" id="KW-0436">Ligase</keyword>
<feature type="coiled-coil region" evidence="3">
    <location>
        <begin position="1407"/>
        <end position="1434"/>
    </location>
</feature>
<dbReference type="EMBL" id="JAWWVP010000003">
    <property type="protein sequence ID" value="MDX5040068.1"/>
    <property type="molecule type" value="Genomic_DNA"/>
</dbReference>
<dbReference type="Pfam" id="PF00501">
    <property type="entry name" value="AMP-binding"/>
    <property type="match status" value="1"/>
</dbReference>
<dbReference type="InterPro" id="IPR036736">
    <property type="entry name" value="ACP-like_sf"/>
</dbReference>
<dbReference type="InterPro" id="IPR045851">
    <property type="entry name" value="AMP-bd_C_sf"/>
</dbReference>
<dbReference type="FunFam" id="3.30.559.10:FF:000023">
    <property type="entry name" value="Non-ribosomal peptide synthetase"/>
    <property type="match status" value="1"/>
</dbReference>
<dbReference type="Gene3D" id="3.30.559.30">
    <property type="entry name" value="Nonribosomal peptide synthetase, condensation domain"/>
    <property type="match status" value="2"/>
</dbReference>
<evidence type="ECO:0000313" key="5">
    <source>
        <dbReference type="EMBL" id="MDX5040068.1"/>
    </source>
</evidence>
<dbReference type="InterPro" id="IPR020845">
    <property type="entry name" value="AMP-binding_CS"/>
</dbReference>
<dbReference type="PANTHER" id="PTHR45527">
    <property type="entry name" value="NONRIBOSOMAL PEPTIDE SYNTHETASE"/>
    <property type="match status" value="1"/>
</dbReference>
<dbReference type="Gene3D" id="3.40.50.150">
    <property type="entry name" value="Vaccinia Virus protein VP39"/>
    <property type="match status" value="1"/>
</dbReference>
<evidence type="ECO:0000256" key="1">
    <source>
        <dbReference type="ARBA" id="ARBA00001957"/>
    </source>
</evidence>
<keyword evidence="3" id="KW-0175">Coiled coil</keyword>
<sequence>MELNTIKERAKELVKDWLASIFVEKVVSENENLIEKGLSSIQVMQLSGKLKKTGIKISFAKLMEEPNLSKWYELIDKSRVKSDKNIESSIIQSDESKFDLTDVQYSYLIGREDDQILGGVGCHAYLEIDGENIDEDKLKEAWNKLQYRHPMLRAKFTKDGHQEILHKPYSEEIEVFDLSDLDEETLHLKLVEIREQKSHRKLNVNQGQVAGVALAKFSDEKSRIFFDVDLLVSDVMSMSIMIKELAELYSGVELDNLNEYTFKDYMQNRIGESINDADKEFWQQKINSFEIERPNLPLRKQPEQIKETKFTRRKRIIKKDEWETIKDIAASYQSTPSMVLLTVYSLVLERWCNQDKFFINIPLFNRDLENENLKEMIADFTNILLVEHEAVDDARFLDTLKRTNKTFLENVSHSAYSGVQVQRDISKDQGTSVNIAPVVFACNIDYPLETKISRKNLGKVSYMISQTPGVWLDFQTYIVDGNLILCWDSVDELFPTGMLEDMMDSLYELIISLTQKEEWEKKVDVLPKKQKSIRKQDVEGILPLQYPNEILYDGFLRNVKLNPDRVAIIDSETKEQITYHKLYEISLKVADYLGKNGVKKGDYVGVTLPRGSRQLYAIFGILFTGAAYVSIGITQPNDRRTKIYDQIGIKHIVSNEKTIIDCGLDKNKVKIIDLDVAVANESKLEQPVEISPYDSAYIIMTSGTTGVPKGVEIMHTSAVNTCIDLNEKYNVNSEDTILMVSAIDFDLSVYDIFGILRAGGTVVTTNEENYRDPDEWLKLVDEYKVTIWDSVPILFDMVVTMAEGKNRKLPFRIVMLSGDWIAINLPERFYNISENINSIVVAMGGATEASIWSNYLNVPREIPKDWISIPYGRPLKNQVYRVVDEFCRICPNYVKGELLIGGVGVAKCYHGDEELTNKKYFEKDRIRWYRTGDNGRTWNDRTIEFLGRKDSQTKIKGHRIELGEIEEAIRKFPNVDNTVVDYISDNSFNKRLISFVKLKEDIINDDYIGIVQEYKNLGTDLKKVVDIGKLSMNYDDFIYSLNRMCLRFIINCFKDIGIDFSSNTNLEKEIQNTLFISTKGKKIISSWIDILEKFNVLKLDEDGYRCNNYENIFVKIENEQLEKINSYFLKMVPDIKYVLSDEKNPLEVLYSRNFRFYDILKNFVGYDELKKNILQIIKQVKKQFKGRQIRLLELGTRDIEITSDIVNELEGSIAKYVYVDNSEFYRNDFKELLEKDFFEYEVVKEEIVKKFSDNSFDIVISINSLHRNNLLNFGFDISKVLTSRGLLLITEIKNTSIFQETILGMIDLTKTCNDSNEKIEPIVTMEQVTDILNDFNYDIMYSTERNNFEFSGNMVIVALNQNKQILKKDQLNEFLKELIPSYMIPDIYYTIQEFPLNKNGKIDRKKLRNLSRNCSKSKKSLQEQNEEYSDVERNLCEIWSNVLSYRNVFKKDNYFNIGGDSLTATEIAGKISSLYNVKISVKDIFENPTIEKLSNVVENRKKQHIYSEGMKNQIIVDIDNRYKPFPLTDIQFAYWMGKNGGHNLSDISTNCYFEVELKSIEIGKLEKSFNELIKKHDMMKAIILNEGQQQILSNVPYYKIQVFDLSDIEEDRILDKINTIRNEIYNKIIQYDKWPLFEVRVTKLKKDIVKLHVRFENIIFDGWSMFYVLKQWQMLYDGKLIPDTDISYRDYVLALEKLKHTKKYIEDKDYWEDRIESFPEYPKLPLMNYEGNVKKVRFVRKDFCLSENKWNIFKEICKKYEVTTGAALITAYSETLKKWSNNKHFALNITRFDREQLHNDINGVIGDFTTLNLLEIKEKCGESLYSKITDVQNQLLDDISHSLYSSIEFERKIRKKTNNYIESVMPIVFTSGIGIDDSREEKWIDNLSYSISQSSQVWLDHQVFVLKGGLYLSWDYIEELFEENTILKMFDDYKNIIDLMIQNDNWDNLYVDTFDSDEVEIEVISSNKNVKKTLYENVDIVEKSKFHDIEYKVIKLFEKVLSTECISNNSNFFIEGGDSLKVVRLVRLLNEKFDIQLNIKTIFEKSTPSELAEFIFSIRK</sequence>
<evidence type="ECO:0000259" key="4">
    <source>
        <dbReference type="PROSITE" id="PS50075"/>
    </source>
</evidence>
<dbReference type="RefSeq" id="WP_320060436.1">
    <property type="nucleotide sequence ID" value="NZ_JAWWVP020000001.1"/>
</dbReference>
<dbReference type="InterPro" id="IPR023213">
    <property type="entry name" value="CAT-like_dom_sf"/>
</dbReference>
<feature type="domain" description="Carrier" evidence="4">
    <location>
        <begin position="4"/>
        <end position="79"/>
    </location>
</feature>
<dbReference type="InterPro" id="IPR009081">
    <property type="entry name" value="PP-bd_ACP"/>
</dbReference>
<evidence type="ECO:0000256" key="3">
    <source>
        <dbReference type="SAM" id="Coils"/>
    </source>
</evidence>
<dbReference type="Gene3D" id="3.40.50.12780">
    <property type="entry name" value="N-terminal domain of ligase-like"/>
    <property type="match status" value="1"/>
</dbReference>
<dbReference type="GO" id="GO:0044550">
    <property type="term" value="P:secondary metabolite biosynthetic process"/>
    <property type="evidence" value="ECO:0007669"/>
    <property type="project" value="TreeGrafter"/>
</dbReference>
<dbReference type="Gene3D" id="1.10.1200.10">
    <property type="entry name" value="ACP-like"/>
    <property type="match status" value="3"/>
</dbReference>
<dbReference type="InterPro" id="IPR000873">
    <property type="entry name" value="AMP-dep_synth/lig_dom"/>
</dbReference>
<protein>
    <submittedName>
        <fullName evidence="5">Amino acid adenylation domain-containing protein</fullName>
    </submittedName>
</protein>
<dbReference type="Pfam" id="PF00668">
    <property type="entry name" value="Condensation"/>
    <property type="match status" value="2"/>
</dbReference>
<dbReference type="GO" id="GO:0043041">
    <property type="term" value="P:amino acid activation for nonribosomal peptide biosynthetic process"/>
    <property type="evidence" value="ECO:0007669"/>
    <property type="project" value="TreeGrafter"/>
</dbReference>
<dbReference type="PROSITE" id="PS50075">
    <property type="entry name" value="CARRIER"/>
    <property type="match status" value="3"/>
</dbReference>
<feature type="domain" description="Carrier" evidence="4">
    <location>
        <begin position="1984"/>
        <end position="2059"/>
    </location>
</feature>
<reference evidence="5" key="1">
    <citation type="submission" date="2023-11" db="EMBL/GenBank/DDBJ databases">
        <title>Streptococcus anginosus urogential strains.</title>
        <authorList>
            <person name="Appleberry H."/>
            <person name="Garcia-Israel J."/>
            <person name="Wolfe A."/>
            <person name="Putonti C."/>
        </authorList>
    </citation>
    <scope>NUCLEOTIDE SEQUENCE</scope>
    <source>
        <strain evidence="5">UMB1758</strain>
    </source>
</reference>
<dbReference type="CDD" id="cd19535">
    <property type="entry name" value="Cyc_NRPS"/>
    <property type="match status" value="2"/>
</dbReference>
<dbReference type="GO" id="GO:0031177">
    <property type="term" value="F:phosphopantetheine binding"/>
    <property type="evidence" value="ECO:0007669"/>
    <property type="project" value="TreeGrafter"/>
</dbReference>
<dbReference type="NCBIfam" id="TIGR01733">
    <property type="entry name" value="AA-adenyl-dom"/>
    <property type="match status" value="1"/>
</dbReference>
<evidence type="ECO:0000256" key="2">
    <source>
        <dbReference type="ARBA" id="ARBA00022598"/>
    </source>
</evidence>
<name>A0AAP6EM01_STRAP</name>
<dbReference type="InterPro" id="IPR010071">
    <property type="entry name" value="AA_adenyl_dom"/>
</dbReference>
<dbReference type="GO" id="GO:0005737">
    <property type="term" value="C:cytoplasm"/>
    <property type="evidence" value="ECO:0007669"/>
    <property type="project" value="TreeGrafter"/>
</dbReference>
<dbReference type="Pfam" id="PF00550">
    <property type="entry name" value="PP-binding"/>
    <property type="match status" value="3"/>
</dbReference>
<gene>
    <name evidence="5" type="ORF">SFH28_04220</name>
</gene>
<dbReference type="InterPro" id="IPR029063">
    <property type="entry name" value="SAM-dependent_MTases_sf"/>
</dbReference>
<dbReference type="SUPFAM" id="SSF53335">
    <property type="entry name" value="S-adenosyl-L-methionine-dependent methyltransferases"/>
    <property type="match status" value="1"/>
</dbReference>
<comment type="cofactor">
    <cofactor evidence="1">
        <name>pantetheine 4'-phosphate</name>
        <dbReference type="ChEBI" id="CHEBI:47942"/>
    </cofactor>
</comment>
<dbReference type="PANTHER" id="PTHR45527:SF10">
    <property type="entry name" value="PYOCHELIN SYNTHASE PCHF"/>
    <property type="match status" value="1"/>
</dbReference>
<proteinExistence type="predicted"/>
<dbReference type="Gene3D" id="3.30.300.30">
    <property type="match status" value="2"/>
</dbReference>
<comment type="caution">
    <text evidence="5">The sequence shown here is derived from an EMBL/GenBank/DDBJ whole genome shotgun (WGS) entry which is preliminary data.</text>
</comment>
<dbReference type="Gene3D" id="3.30.559.10">
    <property type="entry name" value="Chloramphenicol acetyltransferase-like domain"/>
    <property type="match status" value="2"/>
</dbReference>
<dbReference type="SUPFAM" id="SSF47336">
    <property type="entry name" value="ACP-like"/>
    <property type="match status" value="3"/>
</dbReference>
<dbReference type="InterPro" id="IPR057737">
    <property type="entry name" value="Condensation_MtbB-like"/>
</dbReference>
<feature type="domain" description="Carrier" evidence="4">
    <location>
        <begin position="1426"/>
        <end position="1501"/>
    </location>
</feature>
<dbReference type="InterPro" id="IPR042099">
    <property type="entry name" value="ANL_N_sf"/>
</dbReference>
<dbReference type="SUPFAM" id="SSF56801">
    <property type="entry name" value="Acetyl-CoA synthetase-like"/>
    <property type="match status" value="1"/>
</dbReference>